<dbReference type="Proteomes" id="UP000003959">
    <property type="component" value="Unassembled WGS sequence"/>
</dbReference>
<reference evidence="9" key="1">
    <citation type="journal article" date="2011" name="Proc. Natl. Acad. Sci. U.S.A.">
        <title>Genomic insights into the physiology and ecology of the marine filamentous cyanobacterium Lyngbya majuscula.</title>
        <authorList>
            <person name="Jones A.C."/>
            <person name="Monroe E.A."/>
            <person name="Podell S."/>
            <person name="Hess W.R."/>
            <person name="Klages S."/>
            <person name="Esquenazi E."/>
            <person name="Niessen S."/>
            <person name="Hoover H."/>
            <person name="Rothmann M."/>
            <person name="Lasken R.S."/>
            <person name="Yates J.R.III."/>
            <person name="Reinhardt R."/>
            <person name="Kube M."/>
            <person name="Burkart M.D."/>
            <person name="Allen E.E."/>
            <person name="Dorrestein P.C."/>
            <person name="Gerwick W.H."/>
            <person name="Gerwick L."/>
        </authorList>
    </citation>
    <scope>NUCLEOTIDE SEQUENCE [LARGE SCALE GENOMIC DNA]</scope>
    <source>
        <strain evidence="9">3L</strain>
    </source>
</reference>
<dbReference type="AlphaFoldDB" id="F4XS85"/>
<sequence>MGVGTPVHVPVIGKLKKPIFRVICCRSSKQLQRFWIKLMRQINFLLIFSLCLALVLFGLENTQSVSIRIIDGIQVKAPLAIALILAMWLGAVIAWLFNLWTRFINFIGTRKMVGQIRSKDEQIRQLEDDIQQYKIEIEQKQFLLSASDPMGDNPLLD</sequence>
<dbReference type="GO" id="GO:0005886">
    <property type="term" value="C:plasma membrane"/>
    <property type="evidence" value="ECO:0007669"/>
    <property type="project" value="InterPro"/>
</dbReference>
<feature type="domain" description="Lipopolysaccharide assembly protein A" evidence="7">
    <location>
        <begin position="60"/>
        <end position="130"/>
    </location>
</feature>
<dbReference type="Pfam" id="PF06305">
    <property type="entry name" value="LapA_dom"/>
    <property type="match status" value="1"/>
</dbReference>
<proteinExistence type="predicted"/>
<keyword evidence="5" id="KW-0175">Coiled coil</keyword>
<dbReference type="EMBL" id="GL890918">
    <property type="protein sequence ID" value="EGJ32547.1"/>
    <property type="molecule type" value="Genomic_DNA"/>
</dbReference>
<accession>F4XS85</accession>
<evidence type="ECO:0000313" key="9">
    <source>
        <dbReference type="Proteomes" id="UP000003959"/>
    </source>
</evidence>
<feature type="transmembrane region" description="Helical" evidence="6">
    <location>
        <begin position="79"/>
        <end position="101"/>
    </location>
</feature>
<keyword evidence="3 6" id="KW-1133">Transmembrane helix</keyword>
<feature type="coiled-coil region" evidence="5">
    <location>
        <begin position="116"/>
        <end position="143"/>
    </location>
</feature>
<gene>
    <name evidence="8" type="ORF">LYNGBM3L_16400</name>
</gene>
<organism evidence="8 9">
    <name type="scientific">Moorena producens 3L</name>
    <dbReference type="NCBI Taxonomy" id="489825"/>
    <lineage>
        <taxon>Bacteria</taxon>
        <taxon>Bacillati</taxon>
        <taxon>Cyanobacteriota</taxon>
        <taxon>Cyanophyceae</taxon>
        <taxon>Coleofasciculales</taxon>
        <taxon>Coleofasciculaceae</taxon>
        <taxon>Moorena</taxon>
    </lineage>
</organism>
<name>F4XS85_9CYAN</name>
<keyword evidence="2 6" id="KW-0812">Transmembrane</keyword>
<dbReference type="HOGENOM" id="CLU_1690483_0_0_3"/>
<evidence type="ECO:0000256" key="6">
    <source>
        <dbReference type="SAM" id="Phobius"/>
    </source>
</evidence>
<evidence type="ECO:0000259" key="7">
    <source>
        <dbReference type="Pfam" id="PF06305"/>
    </source>
</evidence>
<evidence type="ECO:0000313" key="8">
    <source>
        <dbReference type="EMBL" id="EGJ32547.1"/>
    </source>
</evidence>
<dbReference type="InterPro" id="IPR010445">
    <property type="entry name" value="LapA_dom"/>
</dbReference>
<evidence type="ECO:0000256" key="4">
    <source>
        <dbReference type="ARBA" id="ARBA00023136"/>
    </source>
</evidence>
<dbReference type="eggNOG" id="COG5416">
    <property type="taxonomic scope" value="Bacteria"/>
</dbReference>
<keyword evidence="4 6" id="KW-0472">Membrane</keyword>
<protein>
    <recommendedName>
        <fullName evidence="7">Lipopolysaccharide assembly protein A domain-containing protein</fullName>
    </recommendedName>
</protein>
<evidence type="ECO:0000256" key="5">
    <source>
        <dbReference type="SAM" id="Coils"/>
    </source>
</evidence>
<evidence type="ECO:0000256" key="1">
    <source>
        <dbReference type="ARBA" id="ARBA00022475"/>
    </source>
</evidence>
<feature type="transmembrane region" description="Helical" evidence="6">
    <location>
        <begin position="42"/>
        <end position="59"/>
    </location>
</feature>
<evidence type="ECO:0000256" key="3">
    <source>
        <dbReference type="ARBA" id="ARBA00022989"/>
    </source>
</evidence>
<keyword evidence="9" id="KW-1185">Reference proteome</keyword>
<keyword evidence="1" id="KW-1003">Cell membrane</keyword>
<evidence type="ECO:0000256" key="2">
    <source>
        <dbReference type="ARBA" id="ARBA00022692"/>
    </source>
</evidence>